<geneLocation type="plasmid" evidence="2">
    <name>prgalie4872d</name>
</geneLocation>
<gene>
    <name evidence="1" type="ORF">IE4872_PD01042</name>
</gene>
<sequence>MSKAWVRSSIGELPAKHEAFVERLGRVLIVTLHLLGGWHLAGNLVCPLVRHVTPERLDK</sequence>
<reference evidence="1 2" key="1">
    <citation type="submission" date="2016-09" db="EMBL/GenBank/DDBJ databases">
        <title>The complete genome sequences of Rhizobium gallicum, symbiovars gallicum and phaseoli, symbionts associated to common bean (Phaseolus vulgaris).</title>
        <authorList>
            <person name="Bustos P."/>
            <person name="Santamaria R.I."/>
            <person name="Perez-Carrascal O.M."/>
            <person name="Juarez S."/>
            <person name="Lozano L."/>
            <person name="Martinez-Flores I."/>
            <person name="Martinez-Romero E."/>
            <person name="Cevallos M."/>
            <person name="Romero D."/>
            <person name="Davila G."/>
            <person name="Gonzalez V."/>
        </authorList>
    </citation>
    <scope>NUCLEOTIDE SEQUENCE [LARGE SCALE GENOMIC DNA]</scope>
    <source>
        <strain evidence="1 2">IE4872</strain>
        <plasmid evidence="2">prgalie4872d</plasmid>
    </source>
</reference>
<accession>A0A1L5NUP0</accession>
<organism evidence="1 2">
    <name type="scientific">Rhizobium gallicum</name>
    <dbReference type="NCBI Taxonomy" id="56730"/>
    <lineage>
        <taxon>Bacteria</taxon>
        <taxon>Pseudomonadati</taxon>
        <taxon>Pseudomonadota</taxon>
        <taxon>Alphaproteobacteria</taxon>
        <taxon>Hyphomicrobiales</taxon>
        <taxon>Rhizobiaceae</taxon>
        <taxon>Rhizobium/Agrobacterium group</taxon>
        <taxon>Rhizobium</taxon>
    </lineage>
</organism>
<evidence type="ECO:0000313" key="2">
    <source>
        <dbReference type="Proteomes" id="UP000184749"/>
    </source>
</evidence>
<proteinExistence type="predicted"/>
<dbReference type="AlphaFoldDB" id="A0A1L5NUP0"/>
<dbReference type="EMBL" id="CP017105">
    <property type="protein sequence ID" value="APO71569.1"/>
    <property type="molecule type" value="Genomic_DNA"/>
</dbReference>
<evidence type="ECO:0000313" key="1">
    <source>
        <dbReference type="EMBL" id="APO71569.1"/>
    </source>
</evidence>
<name>A0A1L5NUP0_9HYPH</name>
<protein>
    <submittedName>
        <fullName evidence="1">Uncharacterized protein</fullName>
    </submittedName>
</protein>
<keyword evidence="1" id="KW-0614">Plasmid</keyword>
<dbReference type="Proteomes" id="UP000184749">
    <property type="component" value="Plasmid pRgalIE4872d"/>
</dbReference>